<dbReference type="InParanoid" id="A0A0C3GAF8"/>
<dbReference type="AlphaFoldDB" id="A0A0C3GAF8"/>
<gene>
    <name evidence="1" type="ORF">OIDMADRAFT_149783</name>
</gene>
<dbReference type="OrthoDB" id="5422777at2759"/>
<reference evidence="1 2" key="1">
    <citation type="submission" date="2014-04" db="EMBL/GenBank/DDBJ databases">
        <authorList>
            <consortium name="DOE Joint Genome Institute"/>
            <person name="Kuo A."/>
            <person name="Martino E."/>
            <person name="Perotto S."/>
            <person name="Kohler A."/>
            <person name="Nagy L.G."/>
            <person name="Floudas D."/>
            <person name="Copeland A."/>
            <person name="Barry K.W."/>
            <person name="Cichocki N."/>
            <person name="Veneault-Fourrey C."/>
            <person name="LaButti K."/>
            <person name="Lindquist E.A."/>
            <person name="Lipzen A."/>
            <person name="Lundell T."/>
            <person name="Morin E."/>
            <person name="Murat C."/>
            <person name="Sun H."/>
            <person name="Tunlid A."/>
            <person name="Henrissat B."/>
            <person name="Grigoriev I.V."/>
            <person name="Hibbett D.S."/>
            <person name="Martin F."/>
            <person name="Nordberg H.P."/>
            <person name="Cantor M.N."/>
            <person name="Hua S.X."/>
        </authorList>
    </citation>
    <scope>NUCLEOTIDE SEQUENCE [LARGE SCALE GENOMIC DNA]</scope>
    <source>
        <strain evidence="1 2">Zn</strain>
    </source>
</reference>
<dbReference type="EMBL" id="KN832898">
    <property type="protein sequence ID" value="KIM93170.1"/>
    <property type="molecule type" value="Genomic_DNA"/>
</dbReference>
<name>A0A0C3GAF8_OIDMZ</name>
<dbReference type="STRING" id="913774.A0A0C3GAF8"/>
<dbReference type="Proteomes" id="UP000054321">
    <property type="component" value="Unassembled WGS sequence"/>
</dbReference>
<protein>
    <submittedName>
        <fullName evidence="1">Uncharacterized protein</fullName>
    </submittedName>
</protein>
<organism evidence="1 2">
    <name type="scientific">Oidiodendron maius (strain Zn)</name>
    <dbReference type="NCBI Taxonomy" id="913774"/>
    <lineage>
        <taxon>Eukaryota</taxon>
        <taxon>Fungi</taxon>
        <taxon>Dikarya</taxon>
        <taxon>Ascomycota</taxon>
        <taxon>Pezizomycotina</taxon>
        <taxon>Leotiomycetes</taxon>
        <taxon>Leotiomycetes incertae sedis</taxon>
        <taxon>Myxotrichaceae</taxon>
        <taxon>Oidiodendron</taxon>
    </lineage>
</organism>
<keyword evidence="2" id="KW-1185">Reference proteome</keyword>
<sequence>MSTVAITQLSNLVGDVESWIKELIDAPCTEDEISVLSVVGGKLADAATFIQKKTGTLRPPQIRVGEEAWTASEKLRTQAQSAAASLASGKLSRQVVFRRNIELIFTGPKDKVLDSKEIRARKVVTRRRCEKIRKLSPDGIVIWATAYEPTLWSGGQMTQDMFECLLCNMESVPAQSMPPEIPEILQKLQADEELQKSNLCVSREAIAQPLLTEYIQKKWYHGLGIPSPVAAAHWLFTAVWRKNKRH</sequence>
<evidence type="ECO:0000313" key="2">
    <source>
        <dbReference type="Proteomes" id="UP000054321"/>
    </source>
</evidence>
<dbReference type="HOGENOM" id="CLU_098735_0_0_1"/>
<reference evidence="2" key="2">
    <citation type="submission" date="2015-01" db="EMBL/GenBank/DDBJ databases">
        <title>Evolutionary Origins and Diversification of the Mycorrhizal Mutualists.</title>
        <authorList>
            <consortium name="DOE Joint Genome Institute"/>
            <consortium name="Mycorrhizal Genomics Consortium"/>
            <person name="Kohler A."/>
            <person name="Kuo A."/>
            <person name="Nagy L.G."/>
            <person name="Floudas D."/>
            <person name="Copeland A."/>
            <person name="Barry K.W."/>
            <person name="Cichocki N."/>
            <person name="Veneault-Fourrey C."/>
            <person name="LaButti K."/>
            <person name="Lindquist E.A."/>
            <person name="Lipzen A."/>
            <person name="Lundell T."/>
            <person name="Morin E."/>
            <person name="Murat C."/>
            <person name="Riley R."/>
            <person name="Ohm R."/>
            <person name="Sun H."/>
            <person name="Tunlid A."/>
            <person name="Henrissat B."/>
            <person name="Grigoriev I.V."/>
            <person name="Hibbett D.S."/>
            <person name="Martin F."/>
        </authorList>
    </citation>
    <scope>NUCLEOTIDE SEQUENCE [LARGE SCALE GENOMIC DNA]</scope>
    <source>
        <strain evidence="2">Zn</strain>
    </source>
</reference>
<proteinExistence type="predicted"/>
<accession>A0A0C3GAF8</accession>
<evidence type="ECO:0000313" key="1">
    <source>
        <dbReference type="EMBL" id="KIM93170.1"/>
    </source>
</evidence>